<feature type="binding site" evidence="9">
    <location>
        <position position="168"/>
    </location>
    <ligand>
        <name>Zn(2+)</name>
        <dbReference type="ChEBI" id="CHEBI:29105"/>
        <note>ligand shared between dimeric partners</note>
    </ligand>
</feature>
<dbReference type="PROSITE" id="PS51819">
    <property type="entry name" value="VOC"/>
    <property type="match status" value="1"/>
</dbReference>
<evidence type="ECO:0000256" key="9">
    <source>
        <dbReference type="PIRSR" id="PIRSR604361-3"/>
    </source>
</evidence>
<comment type="similarity">
    <text evidence="2 10">Belongs to the glyoxalase I family.</text>
</comment>
<dbReference type="InterPro" id="IPR037523">
    <property type="entry name" value="VOC_core"/>
</dbReference>
<dbReference type="PANTHER" id="PTHR10374:SF30">
    <property type="entry name" value="LACTOYLGLUTATHIONE LYASE"/>
    <property type="match status" value="1"/>
</dbReference>
<evidence type="ECO:0000256" key="4">
    <source>
        <dbReference type="ARBA" id="ARBA00022596"/>
    </source>
</evidence>
<feature type="binding site" evidence="9">
    <location>
        <position position="95"/>
    </location>
    <ligand>
        <name>Zn(2+)</name>
        <dbReference type="ChEBI" id="CHEBI:29105"/>
        <note>ligand shared between dimeric partners</note>
    </ligand>
</feature>
<comment type="catalytic activity">
    <reaction evidence="10">
        <text>(R)-S-lactoylglutathione = methylglyoxal + glutathione</text>
        <dbReference type="Rhea" id="RHEA:19069"/>
        <dbReference type="ChEBI" id="CHEBI:17158"/>
        <dbReference type="ChEBI" id="CHEBI:57474"/>
        <dbReference type="ChEBI" id="CHEBI:57925"/>
        <dbReference type="EC" id="4.4.1.5"/>
    </reaction>
</comment>
<dbReference type="Pfam" id="PF00903">
    <property type="entry name" value="Glyoxalase"/>
    <property type="match status" value="1"/>
</dbReference>
<keyword evidence="6 9" id="KW-0862">Zinc</keyword>
<feature type="domain" description="VOC" evidence="11">
    <location>
        <begin position="23"/>
        <end position="172"/>
    </location>
</feature>
<evidence type="ECO:0000256" key="7">
    <source>
        <dbReference type="ARBA" id="ARBA00023239"/>
    </source>
</evidence>
<feature type="active site" description="Proton donor/acceptor" evidence="8">
    <location>
        <position position="168"/>
    </location>
</feature>
<keyword evidence="13" id="KW-1185">Reference proteome</keyword>
<dbReference type="PROSITE" id="PS00934">
    <property type="entry name" value="GLYOXALASE_I_1"/>
    <property type="match status" value="1"/>
</dbReference>
<dbReference type="Proteomes" id="UP000567186">
    <property type="component" value="Unassembled WGS sequence"/>
</dbReference>
<feature type="binding site" evidence="9">
    <location>
        <position position="122"/>
    </location>
    <ligand>
        <name>Zn(2+)</name>
        <dbReference type="ChEBI" id="CHEBI:29105"/>
        <note>ligand shared between dimeric partners</note>
    </ligand>
</feature>
<dbReference type="InterPro" id="IPR018146">
    <property type="entry name" value="Glyoxalase_1_CS"/>
</dbReference>
<dbReference type="PROSITE" id="PS00935">
    <property type="entry name" value="GLYOXALASE_I_2"/>
    <property type="match status" value="1"/>
</dbReference>
<dbReference type="GO" id="GO:0046872">
    <property type="term" value="F:metal ion binding"/>
    <property type="evidence" value="ECO:0007669"/>
    <property type="project" value="UniProtKB-UniRule"/>
</dbReference>
<dbReference type="UniPathway" id="UPA00619">
    <property type="reaction ID" value="UER00675"/>
</dbReference>
<gene>
    <name evidence="12" type="primary">gloA</name>
    <name evidence="12" type="ORF">HIU99_00100</name>
</gene>
<evidence type="ECO:0000313" key="13">
    <source>
        <dbReference type="Proteomes" id="UP000567186"/>
    </source>
</evidence>
<comment type="function">
    <text evidence="10">Catalyzes the conversion of hemimercaptal, formed from methylglyoxal and glutathione, to S-lactoylglutathione.</text>
</comment>
<comment type="cofactor">
    <cofactor evidence="9">
        <name>Zn(2+)</name>
        <dbReference type="ChEBI" id="CHEBI:29105"/>
    </cofactor>
    <text evidence="9">Binds 1 zinc ion per subunit. In the homodimer, two zinc ions are bound between subunits.</text>
</comment>
<dbReference type="EC" id="4.4.1.5" evidence="3 10"/>
<dbReference type="NCBIfam" id="TIGR00068">
    <property type="entry name" value="glyox_I"/>
    <property type="match status" value="1"/>
</dbReference>
<sequence>MPKHFEQAPGLHEAPVPDTEGYVFNQTMLRIKDPERSMDFYTRIMGMRLVRKLDFPEMKFTLYFLAYLDDRQANMVPNDDSHRTTFIFGREAMLELTHNWGTENDPDFSYHNGNDEPQGFGHIGVAVPDVYYASERLEKLGVEFVKKPDDGKMKGLAFVKDPDGYWIEILQPDMLEKQRRLQEEGD</sequence>
<dbReference type="EMBL" id="JABCKY010000001">
    <property type="protein sequence ID" value="NMT61987.1"/>
    <property type="molecule type" value="Genomic_DNA"/>
</dbReference>
<dbReference type="AlphaFoldDB" id="A0A7Y0NIL5"/>
<dbReference type="InterPro" id="IPR029068">
    <property type="entry name" value="Glyas_Bleomycin-R_OHBP_Dase"/>
</dbReference>
<name>A0A7Y0NIL5_9GAMM</name>
<evidence type="ECO:0000256" key="1">
    <source>
        <dbReference type="ARBA" id="ARBA00005008"/>
    </source>
</evidence>
<comment type="caution">
    <text evidence="12">The sequence shown here is derived from an EMBL/GenBank/DDBJ whole genome shotgun (WGS) entry which is preliminary data.</text>
</comment>
<keyword evidence="7 10" id="KW-0456">Lyase</keyword>
<keyword evidence="4 10" id="KW-0533">Nickel</keyword>
<evidence type="ECO:0000259" key="11">
    <source>
        <dbReference type="PROSITE" id="PS51819"/>
    </source>
</evidence>
<comment type="pathway">
    <text evidence="1 10">Secondary metabolite metabolism; methylglyoxal degradation; (R)-lactate from methylglyoxal: step 1/2.</text>
</comment>
<dbReference type="InterPro" id="IPR004360">
    <property type="entry name" value="Glyas_Fos-R_dOase_dom"/>
</dbReference>
<organism evidence="12 13">
    <name type="scientific">Marinobacter orientalis</name>
    <dbReference type="NCBI Taxonomy" id="1928859"/>
    <lineage>
        <taxon>Bacteria</taxon>
        <taxon>Pseudomonadati</taxon>
        <taxon>Pseudomonadota</taxon>
        <taxon>Gammaproteobacteria</taxon>
        <taxon>Pseudomonadales</taxon>
        <taxon>Marinobacteraceae</taxon>
        <taxon>Marinobacter</taxon>
    </lineage>
</organism>
<evidence type="ECO:0000313" key="12">
    <source>
        <dbReference type="EMBL" id="NMT61987.1"/>
    </source>
</evidence>
<comment type="cofactor">
    <cofactor evidence="10">
        <name>Ni(2+)</name>
        <dbReference type="ChEBI" id="CHEBI:49786"/>
    </cofactor>
    <text evidence="10">Binds 1 nickel ion per subunit.</text>
</comment>
<dbReference type="OrthoDB" id="9789841at2"/>
<evidence type="ECO:0000256" key="8">
    <source>
        <dbReference type="PIRSR" id="PIRSR604361-1"/>
    </source>
</evidence>
<proteinExistence type="inferred from homology"/>
<dbReference type="CDD" id="cd07233">
    <property type="entry name" value="GlxI_Zn"/>
    <property type="match status" value="1"/>
</dbReference>
<evidence type="ECO:0000256" key="5">
    <source>
        <dbReference type="ARBA" id="ARBA00022723"/>
    </source>
</evidence>
<keyword evidence="5 9" id="KW-0479">Metal-binding</keyword>
<reference evidence="12 13" key="1">
    <citation type="submission" date="2020-04" db="EMBL/GenBank/DDBJ databases">
        <title>Marinobacter oceani sp. nov., isolated from marine solar saltern.</title>
        <authorList>
            <person name="Chen X.-Y."/>
        </authorList>
    </citation>
    <scope>NUCLEOTIDE SEQUENCE [LARGE SCALE GENOMIC DNA]</scope>
    <source>
        <strain evidence="12 13">W62</strain>
    </source>
</reference>
<evidence type="ECO:0000256" key="10">
    <source>
        <dbReference type="RuleBase" id="RU361179"/>
    </source>
</evidence>
<protein>
    <recommendedName>
        <fullName evidence="3 10">Lactoylglutathione lyase</fullName>
        <ecNumber evidence="3 10">4.4.1.5</ecNumber>
    </recommendedName>
    <alternativeName>
        <fullName evidence="10">Glyoxalase I</fullName>
    </alternativeName>
</protein>
<evidence type="ECO:0000256" key="6">
    <source>
        <dbReference type="ARBA" id="ARBA00022833"/>
    </source>
</evidence>
<feature type="binding site" evidence="9">
    <location>
        <position position="26"/>
    </location>
    <ligand>
        <name>Zn(2+)</name>
        <dbReference type="ChEBI" id="CHEBI:29105"/>
        <note>ligand shared between dimeric partners</note>
    </ligand>
</feature>
<dbReference type="GO" id="GO:0004462">
    <property type="term" value="F:lactoylglutathione lyase activity"/>
    <property type="evidence" value="ECO:0007669"/>
    <property type="project" value="UniProtKB-UniRule"/>
</dbReference>
<dbReference type="SUPFAM" id="SSF54593">
    <property type="entry name" value="Glyoxalase/Bleomycin resistance protein/Dihydroxybiphenyl dioxygenase"/>
    <property type="match status" value="1"/>
</dbReference>
<dbReference type="InterPro" id="IPR004361">
    <property type="entry name" value="Glyoxalase_1"/>
</dbReference>
<evidence type="ECO:0000256" key="2">
    <source>
        <dbReference type="ARBA" id="ARBA00010363"/>
    </source>
</evidence>
<dbReference type="Gene3D" id="3.10.180.10">
    <property type="entry name" value="2,3-Dihydroxybiphenyl 1,2-Dioxygenase, domain 1"/>
    <property type="match status" value="1"/>
</dbReference>
<dbReference type="RefSeq" id="WP_135953405.1">
    <property type="nucleotide sequence ID" value="NZ_JABCKY010000001.1"/>
</dbReference>
<evidence type="ECO:0000256" key="3">
    <source>
        <dbReference type="ARBA" id="ARBA00012081"/>
    </source>
</evidence>
<accession>A0A7Y0NIL5</accession>
<dbReference type="PANTHER" id="PTHR10374">
    <property type="entry name" value="LACTOYLGLUTATHIONE LYASE GLYOXALASE I"/>
    <property type="match status" value="1"/>
</dbReference>